<proteinExistence type="predicted"/>
<gene>
    <name evidence="1" type="ORF">BWK59_05290</name>
</gene>
<dbReference type="Gene3D" id="2.60.120.200">
    <property type="match status" value="1"/>
</dbReference>
<name>A0A246GL83_9FLAO</name>
<dbReference type="PROSITE" id="PS51257">
    <property type="entry name" value="PROKAR_LIPOPROTEIN"/>
    <property type="match status" value="1"/>
</dbReference>
<sequence>MLISKNTTMKKFLKSIITSVIAAGLFIACDKEKDFDIPEIKVAYLFENFEATTSGSGSTEIPINIKGWSNYNLSTTGTRLWNSRLADSNKYAEFSSFYSAANTTDEAWLITPNTLLDSQKETFFSFDTKVRFWTGSNLTVLISENYDGTKAGISTATWTPLNVKLPTSTEVDKFISSEILSLSAYKGKNIQIAFKYAGNKTNGLTTTYQLDNIKLFMN</sequence>
<protein>
    <submittedName>
        <fullName evidence="1">Uncharacterized protein</fullName>
    </submittedName>
</protein>
<accession>A0A246GL83</accession>
<evidence type="ECO:0000313" key="1">
    <source>
        <dbReference type="EMBL" id="OWP84440.1"/>
    </source>
</evidence>
<dbReference type="EMBL" id="MTCZ01000035">
    <property type="protein sequence ID" value="OWP84440.1"/>
    <property type="molecule type" value="Genomic_DNA"/>
</dbReference>
<evidence type="ECO:0000313" key="2">
    <source>
        <dbReference type="Proteomes" id="UP000197768"/>
    </source>
</evidence>
<comment type="caution">
    <text evidence="1">The sequence shown here is derived from an EMBL/GenBank/DDBJ whole genome shotgun (WGS) entry which is preliminary data.</text>
</comment>
<reference evidence="1 2" key="1">
    <citation type="journal article" date="2017" name="Infect. Genet. Evol.">
        <title>Comparative genome analysis of fish pathogen Flavobacterium columnare reveals extensive sequence diversity within the species.</title>
        <authorList>
            <person name="Kayansamruaj P."/>
            <person name="Dong H.T."/>
            <person name="Hirono I."/>
            <person name="Kondo H."/>
            <person name="Senapin S."/>
            <person name="Rodkhum C."/>
        </authorList>
    </citation>
    <scope>NUCLEOTIDE SEQUENCE [LARGE SCALE GENOMIC DNA]</scope>
    <source>
        <strain evidence="1 2">1215</strain>
    </source>
</reference>
<dbReference type="NCBIfam" id="NF038128">
    <property type="entry name" value="choice_anch_J"/>
    <property type="match status" value="1"/>
</dbReference>
<dbReference type="AlphaFoldDB" id="A0A246GL83"/>
<dbReference type="Proteomes" id="UP000197768">
    <property type="component" value="Unassembled WGS sequence"/>
</dbReference>
<organism evidence="1 2">
    <name type="scientific">Flavobacterium davisii</name>
    <dbReference type="NCBI Taxonomy" id="2906077"/>
    <lineage>
        <taxon>Bacteria</taxon>
        <taxon>Pseudomonadati</taxon>
        <taxon>Bacteroidota</taxon>
        <taxon>Flavobacteriia</taxon>
        <taxon>Flavobacteriales</taxon>
        <taxon>Flavobacteriaceae</taxon>
        <taxon>Flavobacterium</taxon>
    </lineage>
</organism>